<proteinExistence type="inferred from homology"/>
<dbReference type="Proteomes" id="UP001152795">
    <property type="component" value="Unassembled WGS sequence"/>
</dbReference>
<dbReference type="PANTHER" id="PTHR10362">
    <property type="entry name" value="HISTIDINE AMMONIA-LYASE"/>
    <property type="match status" value="1"/>
</dbReference>
<organism evidence="2 3">
    <name type="scientific">Paramuricea clavata</name>
    <name type="common">Red gorgonian</name>
    <name type="synonym">Violescent sea-whip</name>
    <dbReference type="NCBI Taxonomy" id="317549"/>
    <lineage>
        <taxon>Eukaryota</taxon>
        <taxon>Metazoa</taxon>
        <taxon>Cnidaria</taxon>
        <taxon>Anthozoa</taxon>
        <taxon>Octocorallia</taxon>
        <taxon>Malacalcyonacea</taxon>
        <taxon>Plexauridae</taxon>
        <taxon>Paramuricea</taxon>
    </lineage>
</organism>
<dbReference type="InterPro" id="IPR024083">
    <property type="entry name" value="Fumarase/histidase_N"/>
</dbReference>
<accession>A0A7D9J7S3</accession>
<evidence type="ECO:0000313" key="3">
    <source>
        <dbReference type="Proteomes" id="UP001152795"/>
    </source>
</evidence>
<dbReference type="SUPFAM" id="SSF48557">
    <property type="entry name" value="L-aspartase-like"/>
    <property type="match status" value="1"/>
</dbReference>
<comment type="caution">
    <text evidence="2">The sequence shown here is derived from an EMBL/GenBank/DDBJ whole genome shotgun (WGS) entry which is preliminary data.</text>
</comment>
<dbReference type="AlphaFoldDB" id="A0A7D9J7S3"/>
<comment type="similarity">
    <text evidence="1">Belongs to the PAL/histidase family.</text>
</comment>
<sequence>MYVYSMAMQSYGNRLLNESCFLLRSALRYRTIRCIARNEYPSPHANQVVKLLEDYKFGSKHISLDGHDLSISDIHSLFTGKFHSASLTDQAWEAIKNSHEYLDQKMSEGICVYGINTGFGGSANVRYQKDVAVNATLITHLNAGFGQRLPLALVKATMLARANSISLGYSGVHSNVVELLVELLNNNIVPYVPKRGSISASGDLMPTSYIAACLEGRPNCKVNANGIDTIAPVALKEAGLSPVVFTGKDALGVINASSFAAVLAAEILYKGNIAILLTQAVVALTVEALQGRLESFHPLIHQKCLPHVGQQEVASNILNFLQGTKMAISQPEIERGLCEGELRQDRYGLRTSPQWLGPVLETAMESIRRVNIELNSANDNPIIDCKDDEILHCGNFQGTSTTVAMDQFRQSLQLCGKLLFGLMSEIIDCNMNNGLTPNLCGGNPNVDMGFKGTEVAMASYTSELDFLNSPVSNHVLNAEIRNQTVNSLALISARMSEDALEIFQMQLTNILRALVQAVELRWVKTRVESTISELLPNGSTCVSQAVLFKLVPWYKFFSCPQDAINQVTNEVPGSDVVTLKSPGFLETIEREMDTLRDGLKSGELVQHIAQDMGQGTKLLYLFVRETLSIRFNDGEETLDTSLQSIYDATKDGRLDDIVLALAYLTKDYLIEQESVM</sequence>
<name>A0A7D9J7S3_PARCT</name>
<dbReference type="Gene3D" id="1.10.275.10">
    <property type="entry name" value="Fumarase/aspartase (N-terminal domain)"/>
    <property type="match status" value="1"/>
</dbReference>
<dbReference type="GO" id="GO:0003824">
    <property type="term" value="F:catalytic activity"/>
    <property type="evidence" value="ECO:0007669"/>
    <property type="project" value="InterPro"/>
</dbReference>
<dbReference type="OrthoDB" id="10051290at2759"/>
<dbReference type="InterPro" id="IPR001106">
    <property type="entry name" value="Aromatic_Lyase"/>
</dbReference>
<dbReference type="InterPro" id="IPR008948">
    <property type="entry name" value="L-Aspartase-like"/>
</dbReference>
<evidence type="ECO:0000313" key="2">
    <source>
        <dbReference type="EMBL" id="CAB4023927.1"/>
    </source>
</evidence>
<protein>
    <submittedName>
        <fullName evidence="2">Phenylalanine ammonia-lyase</fullName>
    </submittedName>
</protein>
<reference evidence="2" key="1">
    <citation type="submission" date="2020-04" db="EMBL/GenBank/DDBJ databases">
        <authorList>
            <person name="Alioto T."/>
            <person name="Alioto T."/>
            <person name="Gomez Garrido J."/>
        </authorList>
    </citation>
    <scope>NUCLEOTIDE SEQUENCE</scope>
    <source>
        <strain evidence="2">A484AB</strain>
    </source>
</reference>
<dbReference type="CDD" id="cd00332">
    <property type="entry name" value="PAL-HAL"/>
    <property type="match status" value="1"/>
</dbReference>
<gene>
    <name evidence="2" type="ORF">PACLA_8A030153</name>
</gene>
<dbReference type="EMBL" id="CACRXK020012753">
    <property type="protein sequence ID" value="CAB4023927.1"/>
    <property type="molecule type" value="Genomic_DNA"/>
</dbReference>
<evidence type="ECO:0000256" key="1">
    <source>
        <dbReference type="ARBA" id="ARBA00007238"/>
    </source>
</evidence>
<dbReference type="Pfam" id="PF00221">
    <property type="entry name" value="Lyase_aromatic"/>
    <property type="match status" value="1"/>
</dbReference>
<keyword evidence="3" id="KW-1185">Reference proteome</keyword>
<dbReference type="Gene3D" id="1.20.200.10">
    <property type="entry name" value="Fumarase/aspartase (Central domain)"/>
    <property type="match status" value="2"/>
</dbReference>